<accession>A0A1H9K9V2</accession>
<evidence type="ECO:0000313" key="2">
    <source>
        <dbReference type="EMBL" id="SEQ95899.1"/>
    </source>
</evidence>
<dbReference type="OrthoDB" id="9815592at2"/>
<organism evidence="2 3">
    <name type="scientific">Solimonas aquatica</name>
    <dbReference type="NCBI Taxonomy" id="489703"/>
    <lineage>
        <taxon>Bacteria</taxon>
        <taxon>Pseudomonadati</taxon>
        <taxon>Pseudomonadota</taxon>
        <taxon>Gammaproteobacteria</taxon>
        <taxon>Nevskiales</taxon>
        <taxon>Nevskiaceae</taxon>
        <taxon>Solimonas</taxon>
    </lineage>
</organism>
<dbReference type="InterPro" id="IPR001451">
    <property type="entry name" value="Hexapep"/>
</dbReference>
<evidence type="ECO:0000256" key="1">
    <source>
        <dbReference type="ARBA" id="ARBA00007274"/>
    </source>
</evidence>
<dbReference type="InterPro" id="IPR050179">
    <property type="entry name" value="Trans_hexapeptide_repeat"/>
</dbReference>
<dbReference type="SUPFAM" id="SSF51161">
    <property type="entry name" value="Trimeric LpxA-like enzymes"/>
    <property type="match status" value="1"/>
</dbReference>
<gene>
    <name evidence="2" type="ORF">SAMN04488038_1137</name>
</gene>
<dbReference type="InterPro" id="IPR011004">
    <property type="entry name" value="Trimer_LpxA-like_sf"/>
</dbReference>
<name>A0A1H9K9V2_9GAMM</name>
<evidence type="ECO:0008006" key="4">
    <source>
        <dbReference type="Google" id="ProtNLM"/>
    </source>
</evidence>
<evidence type="ECO:0000313" key="3">
    <source>
        <dbReference type="Proteomes" id="UP000199233"/>
    </source>
</evidence>
<dbReference type="Proteomes" id="UP000199233">
    <property type="component" value="Unassembled WGS sequence"/>
</dbReference>
<dbReference type="AlphaFoldDB" id="A0A1H9K9V2"/>
<dbReference type="EMBL" id="FOFS01000013">
    <property type="protein sequence ID" value="SEQ95899.1"/>
    <property type="molecule type" value="Genomic_DNA"/>
</dbReference>
<dbReference type="STRING" id="489703.SAMN04488038_1137"/>
<dbReference type="Pfam" id="PF00132">
    <property type="entry name" value="Hexapep"/>
    <property type="match status" value="1"/>
</dbReference>
<dbReference type="PANTHER" id="PTHR43300:SF11">
    <property type="entry name" value="ACETYLTRANSFERASE RV3034C-RELATED"/>
    <property type="match status" value="1"/>
</dbReference>
<dbReference type="PANTHER" id="PTHR43300">
    <property type="entry name" value="ACETYLTRANSFERASE"/>
    <property type="match status" value="1"/>
</dbReference>
<reference evidence="2 3" key="1">
    <citation type="submission" date="2016-10" db="EMBL/GenBank/DDBJ databases">
        <authorList>
            <person name="de Groot N.N."/>
        </authorList>
    </citation>
    <scope>NUCLEOTIDE SEQUENCE [LARGE SCALE GENOMIC DNA]</scope>
    <source>
        <strain evidence="2 3">DSM 25927</strain>
    </source>
</reference>
<dbReference type="RefSeq" id="WP_093288378.1">
    <property type="nucleotide sequence ID" value="NZ_FOFS01000013.1"/>
</dbReference>
<sequence>MSQLDLDAESLYDYGLWGGEARGLMGTLRFERPAYLFDARRIKNVTLGAFSYINGQYTSSLYDCRVGRYCSIAESVVLGPYEHPTDGLTTHTFAFSGPDEFPPFFRFPEYAAIARDSTPEDSINKRQTEVGHDVWLGAGCLIKRGVKIGNGAVIAAHAVVTRDVPDYAIVVGAPGKVQRLRFDERTVERLLRLAWWNYDLAPLKNRIDLSRMPEALDLFEAQLAAGALQPLQPKSYEVRRKPGPRFDVRELPAPLF</sequence>
<proteinExistence type="inferred from homology"/>
<comment type="similarity">
    <text evidence="1">Belongs to the transferase hexapeptide repeat family.</text>
</comment>
<protein>
    <recommendedName>
        <fullName evidence="4">Transferase hexapeptide (Six repeat-containing protein)</fullName>
    </recommendedName>
</protein>
<keyword evidence="3" id="KW-1185">Reference proteome</keyword>
<dbReference type="Gene3D" id="2.160.10.10">
    <property type="entry name" value="Hexapeptide repeat proteins"/>
    <property type="match status" value="1"/>
</dbReference>
<dbReference type="CDD" id="cd03349">
    <property type="entry name" value="LbH_XAT"/>
    <property type="match status" value="1"/>
</dbReference>